<evidence type="ECO:0000256" key="1">
    <source>
        <dbReference type="ARBA" id="ARBA00004141"/>
    </source>
</evidence>
<keyword evidence="3 5" id="KW-1133">Transmembrane helix</keyword>
<feature type="transmembrane region" description="Helical" evidence="5">
    <location>
        <begin position="21"/>
        <end position="46"/>
    </location>
</feature>
<feature type="transmembrane region" description="Helical" evidence="5">
    <location>
        <begin position="151"/>
        <end position="174"/>
    </location>
</feature>
<evidence type="ECO:0000256" key="4">
    <source>
        <dbReference type="ARBA" id="ARBA00023136"/>
    </source>
</evidence>
<dbReference type="GO" id="GO:0016020">
    <property type="term" value="C:membrane"/>
    <property type="evidence" value="ECO:0007669"/>
    <property type="project" value="UniProtKB-SubCell"/>
</dbReference>
<keyword evidence="2 5" id="KW-0812">Transmembrane</keyword>
<reference evidence="6 7" key="1">
    <citation type="submission" date="2020-08" db="EMBL/GenBank/DDBJ databases">
        <authorList>
            <person name="Newling K."/>
            <person name="Davey J."/>
            <person name="Forrester S."/>
        </authorList>
    </citation>
    <scope>NUCLEOTIDE SEQUENCE [LARGE SCALE GENOMIC DNA]</scope>
    <source>
        <strain evidence="7">Crithidia deanei Carvalho (ATCC PRA-265)</strain>
    </source>
</reference>
<gene>
    <name evidence="6" type="ORF">ADEAN_001052800</name>
</gene>
<dbReference type="Proteomes" id="UP000515908">
    <property type="component" value="Chromosome 29"/>
</dbReference>
<keyword evidence="4 5" id="KW-0472">Membrane</keyword>
<feature type="transmembrane region" description="Helical" evidence="5">
    <location>
        <begin position="92"/>
        <end position="111"/>
    </location>
</feature>
<proteinExistence type="predicted"/>
<sequence length="283" mass="32101">MAPQYQTKFLRNLLTLRLWALFWSVFVTIGPELSITYNAAYIYGAIAREPQTDEMRVLLSVLNGSGSAIGRLVMAYLEFWSQKKKAEDRIPITFTFFIPNATVILSLILFLTLPPAVLPLTFTINSFGNGFLNSTMILISRTLYAKDQAKHYHVCYVGTSLGVLIFNLALYGAYYNKESKKYKVERGKACYHRSCVRVPHIIMLCFTCTGVLSTLYLHLKYTFFCRRVLAERARLVQEALLEEQREGSDEIEPVKESALAEVFVANELENSLGDRKAQQSSSS</sequence>
<evidence type="ECO:0000313" key="7">
    <source>
        <dbReference type="Proteomes" id="UP000515908"/>
    </source>
</evidence>
<protein>
    <submittedName>
        <fullName evidence="6">Uncharacterized protein</fullName>
    </submittedName>
</protein>
<organism evidence="6 7">
    <name type="scientific">Angomonas deanei</name>
    <dbReference type="NCBI Taxonomy" id="59799"/>
    <lineage>
        <taxon>Eukaryota</taxon>
        <taxon>Discoba</taxon>
        <taxon>Euglenozoa</taxon>
        <taxon>Kinetoplastea</taxon>
        <taxon>Metakinetoplastina</taxon>
        <taxon>Trypanosomatida</taxon>
        <taxon>Trypanosomatidae</taxon>
        <taxon>Strigomonadinae</taxon>
        <taxon>Angomonas</taxon>
    </lineage>
</organism>
<dbReference type="PANTHER" id="PTHR21576:SF157">
    <property type="entry name" value="NODULIN-LIKE DOMAIN-CONTAINING PROTEIN"/>
    <property type="match status" value="1"/>
</dbReference>
<dbReference type="SUPFAM" id="SSF103473">
    <property type="entry name" value="MFS general substrate transporter"/>
    <property type="match status" value="1"/>
</dbReference>
<dbReference type="InterPro" id="IPR036259">
    <property type="entry name" value="MFS_trans_sf"/>
</dbReference>
<evidence type="ECO:0000256" key="3">
    <source>
        <dbReference type="ARBA" id="ARBA00022989"/>
    </source>
</evidence>
<comment type="subcellular location">
    <subcellularLocation>
        <location evidence="1">Membrane</location>
        <topology evidence="1">Multi-pass membrane protein</topology>
    </subcellularLocation>
</comment>
<accession>A0A7G2CUJ0</accession>
<feature type="transmembrane region" description="Helical" evidence="5">
    <location>
        <begin position="201"/>
        <end position="219"/>
    </location>
</feature>
<dbReference type="PANTHER" id="PTHR21576">
    <property type="entry name" value="UNCHARACTERIZED NODULIN-LIKE PROTEIN"/>
    <property type="match status" value="1"/>
</dbReference>
<feature type="transmembrane region" description="Helical" evidence="5">
    <location>
        <begin position="58"/>
        <end position="80"/>
    </location>
</feature>
<feature type="transmembrane region" description="Helical" evidence="5">
    <location>
        <begin position="117"/>
        <end position="139"/>
    </location>
</feature>
<evidence type="ECO:0000256" key="5">
    <source>
        <dbReference type="SAM" id="Phobius"/>
    </source>
</evidence>
<keyword evidence="7" id="KW-1185">Reference proteome</keyword>
<dbReference type="EMBL" id="LR877173">
    <property type="protein sequence ID" value="CAD2222969.1"/>
    <property type="molecule type" value="Genomic_DNA"/>
</dbReference>
<evidence type="ECO:0000313" key="6">
    <source>
        <dbReference type="EMBL" id="CAD2222969.1"/>
    </source>
</evidence>
<name>A0A7G2CUJ0_9TRYP</name>
<dbReference type="VEuPathDB" id="TriTrypDB:ADEAN_001052800"/>
<dbReference type="OrthoDB" id="410267at2759"/>
<evidence type="ECO:0000256" key="2">
    <source>
        <dbReference type="ARBA" id="ARBA00022692"/>
    </source>
</evidence>
<dbReference type="AlphaFoldDB" id="A0A7G2CUJ0"/>